<gene>
    <name evidence="2" type="ORF">IFO67_02140</name>
</gene>
<evidence type="ECO:0000313" key="3">
    <source>
        <dbReference type="Proteomes" id="UP000603602"/>
    </source>
</evidence>
<dbReference type="Proteomes" id="UP000603602">
    <property type="component" value="Unassembled WGS sequence"/>
</dbReference>
<evidence type="ECO:0008006" key="4">
    <source>
        <dbReference type="Google" id="ProtNLM"/>
    </source>
</evidence>
<comment type="caution">
    <text evidence="2">The sequence shown here is derived from an EMBL/GenBank/DDBJ whole genome shotgun (WGS) entry which is preliminary data.</text>
</comment>
<name>A0ABR9B5Y6_9RHOO</name>
<keyword evidence="1" id="KW-0732">Signal</keyword>
<sequence>MSRLLAPLTVALLLSATLSACSIRTHDEIECGLPDGSSFILRNSYDWYPLAKFVPHASERLNSTGFSTYYRPRNSGREIHAAGAHSASLILPKYNDLDYIARLCALHGMINGVPYVLANRYIPPGADGARKLNARDELFRAVIFGREVDQPQFEDIKDLELRFDRNTVSWAVDTIIWRPDLLAIETPLVAKNAPDPAPVVGAYRIESRDGGQSWKNPHLTLKPEVYKLGKPAAEQCFVARLIRIDGRRFKPDFPDCPVAFALPERRQ</sequence>
<feature type="signal peptide" evidence="1">
    <location>
        <begin position="1"/>
        <end position="20"/>
    </location>
</feature>
<evidence type="ECO:0000313" key="2">
    <source>
        <dbReference type="EMBL" id="MBD8501672.1"/>
    </source>
</evidence>
<feature type="chain" id="PRO_5045951217" description="Lipoprotein" evidence="1">
    <location>
        <begin position="21"/>
        <end position="267"/>
    </location>
</feature>
<dbReference type="PROSITE" id="PS51257">
    <property type="entry name" value="PROKAR_LIPOPROTEIN"/>
    <property type="match status" value="1"/>
</dbReference>
<evidence type="ECO:0000256" key="1">
    <source>
        <dbReference type="SAM" id="SignalP"/>
    </source>
</evidence>
<keyword evidence="3" id="KW-1185">Reference proteome</keyword>
<accession>A0ABR9B5Y6</accession>
<dbReference type="RefSeq" id="WP_187716511.1">
    <property type="nucleotide sequence ID" value="NZ_JACTAH010000001.1"/>
</dbReference>
<dbReference type="EMBL" id="JACYTO010000001">
    <property type="protein sequence ID" value="MBD8501672.1"/>
    <property type="molecule type" value="Genomic_DNA"/>
</dbReference>
<organism evidence="2 3">
    <name type="scientific">Thauera sedimentorum</name>
    <dbReference type="NCBI Taxonomy" id="2767595"/>
    <lineage>
        <taxon>Bacteria</taxon>
        <taxon>Pseudomonadati</taxon>
        <taxon>Pseudomonadota</taxon>
        <taxon>Betaproteobacteria</taxon>
        <taxon>Rhodocyclales</taxon>
        <taxon>Zoogloeaceae</taxon>
        <taxon>Thauera</taxon>
    </lineage>
</organism>
<protein>
    <recommendedName>
        <fullName evidence="4">Lipoprotein</fullName>
    </recommendedName>
</protein>
<proteinExistence type="predicted"/>
<reference evidence="3" key="1">
    <citation type="submission" date="2023-07" db="EMBL/GenBank/DDBJ databases">
        <title>Thauera sp. CAU 1555 isolated from sand of Yaerae Beach.</title>
        <authorList>
            <person name="Kim W."/>
        </authorList>
    </citation>
    <scope>NUCLEOTIDE SEQUENCE [LARGE SCALE GENOMIC DNA]</scope>
    <source>
        <strain evidence="3">CAU 1555</strain>
    </source>
</reference>